<evidence type="ECO:0000259" key="5">
    <source>
        <dbReference type="PROSITE" id="PS50186"/>
    </source>
</evidence>
<dbReference type="SUPFAM" id="SSF48065">
    <property type="entry name" value="DBL homology domain (DH-domain)"/>
    <property type="match status" value="1"/>
</dbReference>
<sequence>MASYTTPPTQGGPGPNGNGSNRINPLAPVAYKPTSSYVPSASKKDRMQSIRRPATNGTSADDQGLAHSLNGSNLYPLPPIQHQHPSPMQQEYQPSSFQPSPHSQSYQPQYAQGSAGAAVGSSAAARRSTDQLSSVGSIGSVSSRDSIMYRTPTQQPSSVYKLAQVNEEEGEPRRSFQSNYRQDMNLSNQDLQNDVSSLNIASPPRQRQQDQSSVGYQHQHQQQQQQYPPQSSGSYTPNAQAYQAYQSHEHLPQLQQPQYPFAEGHGFPQQSPSASSVSQLYRTSTGSSTVQTAWSQPSSPGFPPSPYTAHQGAIHENGDFDSQDSGSLSEAARLLIDFNGGILSTIAVAFREKMLQNESKRLESASYGLEFPVTFTGKEAVDVIVELTKLDDRRHALAIARSMEQQGLFFGGGINAMFDSNNDQYFFTEATLAFIPGRTEFPSAPVGVFPYTTPCYSYNCQPGGTPCYSYLCPNRQNISQVLGRHNSEMSALSSQEKVWANSVPASVVAAASKKERNRQEAIFEVIQTEHNYVRDLELLEEIFITPLRASDIIEPERLEELIEDVFLNFQELLALNKRLLADLRVRQEEQPLVESIGDVLLAHIAGFERAYIRFISRIVISEFTYKREEARNPRFAQFLKDCTRHPEARRLGLRHFIGQPYQRVPRYPLLLSEIVKRTDEDVPDRETVQEVIRVCTELGKKVDAGIPEGHRHVRLLSVQDKIYWKSGECHQDLKLSEKSRKLHFECLVKRRANFDVQIIELRVFLFDHLLLMTKEKRDKLSGEDGSVYQISKNPIPLELIHVWPDDGKPVSVLNGREPVQGKKLSNSTKSTGSGHRQSIVGGHQHEAAYRLGFQDTKYTAPVTIEHRGRRGGVYTLYMTSADRDQFLEQMEIAQARRQEAVSGSHLFKTGVITHMNAAPPIPAANLVHNPLDGRRVTCSAPYLNVLDGKRRVVIGTEDGVFVGMEDDPYSFRLALNELMVSQVSVLEAYHILLVLSGKVLKAFNLSCLDPNSEKSLQIGQQLGKSVQYFSAGTCVGKTLVITMKKKNAGESHFSAFEPVENAVLGGSHRGGFSLSFGKSNKSEWFKLYKRFYVGTDSSQLLMLAKMVCVVCQKGFEVLMLENLNNTQVFPLKGDPSYAFLDSRPSTPVSMFRIKADGFLMCYRDFAFLMTKKGELAKKELIEWEGRPESFALAYPYIVAFETGLIEIRHIETGALEQLILGDNIRKLYSSVDFNGNAVIQLLMSDPNNGEVRQIVKLQQCAPTPTVKTGNGLLDPKEYNLSSKLGLGQRPHSQIYPQSPSSSTHLMSPVLQPVLSTNGSGPAVLASHTHPNTAIAGSPLSPSGTPVDLHFSQGVPPPWQQTASPQHQQAPPIPQRPSPRFSHQQIYPAYPTHPYSPSTQPYPQVQVPLDESEDQDSQEQHQHQHQQQYQQQQQQYQGQHATTWSSGGYP</sequence>
<dbReference type="InterPro" id="IPR001180">
    <property type="entry name" value="CNH_dom"/>
</dbReference>
<dbReference type="PANTHER" id="PTHR46572">
    <property type="entry name" value="RHO1 GDP-GTP EXCHANGE PROTEIN 1-RELATED"/>
    <property type="match status" value="1"/>
</dbReference>
<evidence type="ECO:0000313" key="8">
    <source>
        <dbReference type="Proteomes" id="UP000827284"/>
    </source>
</evidence>
<dbReference type="GO" id="GO:0005085">
    <property type="term" value="F:guanyl-nucleotide exchange factor activity"/>
    <property type="evidence" value="ECO:0007669"/>
    <property type="project" value="UniProtKB-KW"/>
</dbReference>
<feature type="domain" description="CNH" evidence="6">
    <location>
        <begin position="933"/>
        <end position="1234"/>
    </location>
</feature>
<feature type="compositionally biased region" description="Polar residues" evidence="3">
    <location>
        <begin position="1359"/>
        <end position="1368"/>
    </location>
</feature>
<dbReference type="OrthoDB" id="2272012at2759"/>
<evidence type="ECO:0000259" key="6">
    <source>
        <dbReference type="PROSITE" id="PS50219"/>
    </source>
</evidence>
<dbReference type="Gene3D" id="1.20.900.10">
    <property type="entry name" value="Dbl homology (DH) domain"/>
    <property type="match status" value="1"/>
</dbReference>
<feature type="domain" description="DEP" evidence="5">
    <location>
        <begin position="371"/>
        <end position="429"/>
    </location>
</feature>
<feature type="compositionally biased region" description="Polar residues" evidence="3">
    <location>
        <begin position="1290"/>
        <end position="1305"/>
    </location>
</feature>
<feature type="domain" description="DH" evidence="4">
    <location>
        <begin position="517"/>
        <end position="705"/>
    </location>
</feature>
<feature type="region of interest" description="Disordered" evidence="3">
    <location>
        <begin position="1"/>
        <end position="139"/>
    </location>
</feature>
<dbReference type="CDD" id="cd00160">
    <property type="entry name" value="RhoGEF"/>
    <property type="match status" value="1"/>
</dbReference>
<dbReference type="PROSITE" id="PS50186">
    <property type="entry name" value="DEP"/>
    <property type="match status" value="1"/>
</dbReference>
<dbReference type="Pfam" id="PF00621">
    <property type="entry name" value="RhoGEF"/>
    <property type="match status" value="1"/>
</dbReference>
<dbReference type="PANTHER" id="PTHR46572:SF1">
    <property type="entry name" value="RHO1 GUANINE NUCLEOTIDE EXCHANGE FACTOR TUS1"/>
    <property type="match status" value="1"/>
</dbReference>
<feature type="region of interest" description="Disordered" evidence="3">
    <location>
        <begin position="1286"/>
        <end position="1305"/>
    </location>
</feature>
<keyword evidence="1" id="KW-0597">Phosphoprotein</keyword>
<reference evidence="7" key="1">
    <citation type="submission" date="2021-11" db="EMBL/GenBank/DDBJ databases">
        <authorList>
            <person name="Herlambang A."/>
            <person name="Guo Y."/>
            <person name="Takashima Y."/>
            <person name="Nishizawa T."/>
        </authorList>
    </citation>
    <scope>NUCLEOTIDE SEQUENCE</scope>
    <source>
        <strain evidence="7">E1425</strain>
    </source>
</reference>
<organism evidence="7 8">
    <name type="scientific">Entomortierella parvispora</name>
    <dbReference type="NCBI Taxonomy" id="205924"/>
    <lineage>
        <taxon>Eukaryota</taxon>
        <taxon>Fungi</taxon>
        <taxon>Fungi incertae sedis</taxon>
        <taxon>Mucoromycota</taxon>
        <taxon>Mortierellomycotina</taxon>
        <taxon>Mortierellomycetes</taxon>
        <taxon>Mortierellales</taxon>
        <taxon>Mortierellaceae</taxon>
        <taxon>Entomortierella</taxon>
    </lineage>
</organism>
<dbReference type="InterPro" id="IPR011993">
    <property type="entry name" value="PH-like_dom_sf"/>
</dbReference>
<dbReference type="EMBL" id="BQFW01000014">
    <property type="protein sequence ID" value="GJJ78096.1"/>
    <property type="molecule type" value="Genomic_DNA"/>
</dbReference>
<feature type="compositionally biased region" description="Low complexity" evidence="3">
    <location>
        <begin position="202"/>
        <end position="234"/>
    </location>
</feature>
<protein>
    <submittedName>
        <fullName evidence="7">RHO1 GDP-GTP exchange protein 1/2</fullName>
    </submittedName>
</protein>
<dbReference type="InterPro" id="IPR000591">
    <property type="entry name" value="DEP_dom"/>
</dbReference>
<dbReference type="Gene3D" id="2.30.29.30">
    <property type="entry name" value="Pleckstrin-homology domain (PH domain)/Phosphotyrosine-binding domain (PTB)"/>
    <property type="match status" value="1"/>
</dbReference>
<dbReference type="SMART" id="SM00036">
    <property type="entry name" value="CNH"/>
    <property type="match status" value="1"/>
</dbReference>
<dbReference type="InterPro" id="IPR052233">
    <property type="entry name" value="Rho-type_GEFs"/>
</dbReference>
<keyword evidence="2" id="KW-0344">Guanine-nucleotide releasing factor</keyword>
<dbReference type="Pfam" id="PF15405">
    <property type="entry name" value="PH_5"/>
    <property type="match status" value="1"/>
</dbReference>
<evidence type="ECO:0000256" key="3">
    <source>
        <dbReference type="SAM" id="MobiDB-lite"/>
    </source>
</evidence>
<feature type="compositionally biased region" description="Low complexity" evidence="3">
    <location>
        <begin position="92"/>
        <end position="125"/>
    </location>
</feature>
<feature type="region of interest" description="Disordered" evidence="3">
    <location>
        <begin position="202"/>
        <end position="237"/>
    </location>
</feature>
<feature type="compositionally biased region" description="Low complexity" evidence="3">
    <location>
        <begin position="1424"/>
        <end position="1436"/>
    </location>
</feature>
<dbReference type="InterPro" id="IPR035899">
    <property type="entry name" value="DBL_dom_sf"/>
</dbReference>
<feature type="compositionally biased region" description="Polar residues" evidence="3">
    <location>
        <begin position="1437"/>
        <end position="1449"/>
    </location>
</feature>
<dbReference type="GO" id="GO:0035556">
    <property type="term" value="P:intracellular signal transduction"/>
    <property type="evidence" value="ECO:0007669"/>
    <property type="project" value="InterPro"/>
</dbReference>
<feature type="compositionally biased region" description="Polar residues" evidence="3">
    <location>
        <begin position="280"/>
        <end position="294"/>
    </location>
</feature>
<dbReference type="Proteomes" id="UP000827284">
    <property type="component" value="Unassembled WGS sequence"/>
</dbReference>
<proteinExistence type="predicted"/>
<dbReference type="Pfam" id="PF00780">
    <property type="entry name" value="CNH"/>
    <property type="match status" value="1"/>
</dbReference>
<accession>A0A9P3HK57</accession>
<dbReference type="PROSITE" id="PS50219">
    <property type="entry name" value="CNH"/>
    <property type="match status" value="1"/>
</dbReference>
<evidence type="ECO:0000313" key="7">
    <source>
        <dbReference type="EMBL" id="GJJ78096.1"/>
    </source>
</evidence>
<evidence type="ECO:0000256" key="2">
    <source>
        <dbReference type="ARBA" id="ARBA00022658"/>
    </source>
</evidence>
<dbReference type="InterPro" id="IPR041675">
    <property type="entry name" value="PH_5"/>
</dbReference>
<feature type="region of interest" description="Disordered" evidence="3">
    <location>
        <begin position="1320"/>
        <end position="1449"/>
    </location>
</feature>
<reference evidence="7" key="2">
    <citation type="journal article" date="2022" name="Microbiol. Resour. Announc.">
        <title>Whole-Genome Sequence of Entomortierella parvispora E1425, a Mucoromycotan Fungus Associated with Burkholderiaceae-Related Endosymbiotic Bacteria.</title>
        <authorList>
            <person name="Herlambang A."/>
            <person name="Guo Y."/>
            <person name="Takashima Y."/>
            <person name="Narisawa K."/>
            <person name="Ohta H."/>
            <person name="Nishizawa T."/>
        </authorList>
    </citation>
    <scope>NUCLEOTIDE SEQUENCE</scope>
    <source>
        <strain evidence="7">E1425</strain>
    </source>
</reference>
<feature type="region of interest" description="Disordered" evidence="3">
    <location>
        <begin position="258"/>
        <end position="325"/>
    </location>
</feature>
<evidence type="ECO:0000256" key="1">
    <source>
        <dbReference type="ARBA" id="ARBA00022553"/>
    </source>
</evidence>
<name>A0A9P3HK57_9FUNG</name>
<feature type="compositionally biased region" description="Low complexity" evidence="3">
    <location>
        <begin position="268"/>
        <end position="279"/>
    </location>
</feature>
<dbReference type="InterPro" id="IPR000219">
    <property type="entry name" value="DH_dom"/>
</dbReference>
<gene>
    <name evidence="7" type="ORF">EMPS_10455</name>
</gene>
<comment type="caution">
    <text evidence="7">The sequence shown here is derived from an EMBL/GenBank/DDBJ whole genome shotgun (WGS) entry which is preliminary data.</text>
</comment>
<dbReference type="SMART" id="SM00325">
    <property type="entry name" value="RhoGEF"/>
    <property type="match status" value="1"/>
</dbReference>
<keyword evidence="8" id="KW-1185">Reference proteome</keyword>
<dbReference type="PROSITE" id="PS50010">
    <property type="entry name" value="DH_2"/>
    <property type="match status" value="1"/>
</dbReference>
<evidence type="ECO:0000259" key="4">
    <source>
        <dbReference type="PROSITE" id="PS50010"/>
    </source>
</evidence>